<dbReference type="EMBL" id="LSZW01000031">
    <property type="protein sequence ID" value="KXK66764.1"/>
    <property type="molecule type" value="Genomic_DNA"/>
</dbReference>
<feature type="transmembrane region" description="Helical" evidence="6">
    <location>
        <begin position="275"/>
        <end position="292"/>
    </location>
</feature>
<gene>
    <name evidence="7" type="ORF">HMPREF3293_00386</name>
</gene>
<proteinExistence type="predicted"/>
<evidence type="ECO:0000256" key="4">
    <source>
        <dbReference type="ARBA" id="ARBA00022989"/>
    </source>
</evidence>
<evidence type="ECO:0000256" key="6">
    <source>
        <dbReference type="SAM" id="Phobius"/>
    </source>
</evidence>
<evidence type="ECO:0000256" key="1">
    <source>
        <dbReference type="ARBA" id="ARBA00004651"/>
    </source>
</evidence>
<keyword evidence="2" id="KW-1003">Cell membrane</keyword>
<reference evidence="7 8" key="1">
    <citation type="submission" date="2016-02" db="EMBL/GenBank/DDBJ databases">
        <authorList>
            <person name="Wen L."/>
            <person name="He K."/>
            <person name="Yang H."/>
        </authorList>
    </citation>
    <scope>NUCLEOTIDE SEQUENCE [LARGE SCALE GENOMIC DNA]</scope>
    <source>
        <strain evidence="7 8">DSM 22607</strain>
    </source>
</reference>
<evidence type="ECO:0000256" key="5">
    <source>
        <dbReference type="ARBA" id="ARBA00023136"/>
    </source>
</evidence>
<dbReference type="PANTHER" id="PTHR32196">
    <property type="entry name" value="ABC TRANSPORTER PERMEASE PROTEIN YPHD-RELATED-RELATED"/>
    <property type="match status" value="1"/>
</dbReference>
<evidence type="ECO:0000313" key="7">
    <source>
        <dbReference type="EMBL" id="KXK66764.1"/>
    </source>
</evidence>
<evidence type="ECO:0000256" key="2">
    <source>
        <dbReference type="ARBA" id="ARBA00022475"/>
    </source>
</evidence>
<keyword evidence="4 6" id="KW-1133">Transmembrane helix</keyword>
<dbReference type="OrthoDB" id="9813906at2"/>
<dbReference type="GO" id="GO:0005886">
    <property type="term" value="C:plasma membrane"/>
    <property type="evidence" value="ECO:0007669"/>
    <property type="project" value="UniProtKB-SubCell"/>
</dbReference>
<dbReference type="AlphaFoldDB" id="A0A136Q855"/>
<dbReference type="Proteomes" id="UP000070366">
    <property type="component" value="Unassembled WGS sequence"/>
</dbReference>
<name>A0A136Q855_9FIRM</name>
<dbReference type="GO" id="GO:0022857">
    <property type="term" value="F:transmembrane transporter activity"/>
    <property type="evidence" value="ECO:0007669"/>
    <property type="project" value="InterPro"/>
</dbReference>
<dbReference type="KEGG" id="cmiu:B1H56_03020"/>
<dbReference type="CDD" id="cd06579">
    <property type="entry name" value="TM_PBP1_transp_AraH_like"/>
    <property type="match status" value="1"/>
</dbReference>
<dbReference type="Pfam" id="PF02653">
    <property type="entry name" value="BPD_transp_2"/>
    <property type="match status" value="1"/>
</dbReference>
<organism evidence="7 8">
    <name type="scientific">Christensenella minuta</name>
    <dbReference type="NCBI Taxonomy" id="626937"/>
    <lineage>
        <taxon>Bacteria</taxon>
        <taxon>Bacillati</taxon>
        <taxon>Bacillota</taxon>
        <taxon>Clostridia</taxon>
        <taxon>Christensenellales</taxon>
        <taxon>Christensenellaceae</taxon>
        <taxon>Christensenella</taxon>
    </lineage>
</organism>
<evidence type="ECO:0000313" key="8">
    <source>
        <dbReference type="Proteomes" id="UP000070366"/>
    </source>
</evidence>
<dbReference type="PANTHER" id="PTHR32196:SF72">
    <property type="entry name" value="RIBOSE IMPORT PERMEASE PROTEIN RBSC"/>
    <property type="match status" value="1"/>
</dbReference>
<keyword evidence="3 6" id="KW-0812">Transmembrane</keyword>
<dbReference type="InterPro" id="IPR001851">
    <property type="entry name" value="ABC_transp_permease"/>
</dbReference>
<feature type="transmembrane region" description="Helical" evidence="6">
    <location>
        <begin position="298"/>
        <end position="316"/>
    </location>
</feature>
<accession>A0A136Q855</accession>
<feature type="transmembrane region" description="Helical" evidence="6">
    <location>
        <begin position="167"/>
        <end position="188"/>
    </location>
</feature>
<keyword evidence="8" id="KW-1185">Reference proteome</keyword>
<keyword evidence="5 6" id="KW-0472">Membrane</keyword>
<feature type="transmembrane region" description="Helical" evidence="6">
    <location>
        <begin position="218"/>
        <end position="238"/>
    </location>
</feature>
<comment type="caution">
    <text evidence="7">The sequence shown here is derived from an EMBL/GenBank/DDBJ whole genome shotgun (WGS) entry which is preliminary data.</text>
</comment>
<feature type="transmembrane region" description="Helical" evidence="6">
    <location>
        <begin position="21"/>
        <end position="42"/>
    </location>
</feature>
<feature type="transmembrane region" description="Helical" evidence="6">
    <location>
        <begin position="48"/>
        <end position="69"/>
    </location>
</feature>
<evidence type="ECO:0000256" key="3">
    <source>
        <dbReference type="ARBA" id="ARBA00022692"/>
    </source>
</evidence>
<comment type="subcellular location">
    <subcellularLocation>
        <location evidence="1">Cell membrane</location>
        <topology evidence="1">Multi-pass membrane protein</topology>
    </subcellularLocation>
</comment>
<dbReference type="STRING" id="626937.HMPREF3293_00386"/>
<protein>
    <submittedName>
        <fullName evidence="7">Putative ribose ABC transporter permease protein</fullName>
    </submittedName>
</protein>
<dbReference type="RefSeq" id="WP_066523654.1">
    <property type="nucleotide sequence ID" value="NZ_CABMOF010000026.1"/>
</dbReference>
<feature type="transmembrane region" description="Helical" evidence="6">
    <location>
        <begin position="99"/>
        <end position="121"/>
    </location>
</feature>
<sequence>MSEEVKELKKNTGWHKFVREYSIILVAVGLIIVATILGGSTFMNGQNFINIFRNNTVLGIIAFGMAFVIITGNIDLSVGTQLVVVGIVLLSVLNATGNIVIALIVAVLFSCALSAGVGAIITKGRVPSFIVTLGMQYIYRSLAIFILDARGISGEVDNFLQISNYEIGGVFPLPLIYFAVVFFVCFYISKYTVLGRRIYAVGSNEQATRLSGIDTDKVKIMAFVLMGLTVAIATIIEASRMNSINSASSGNGYELNAIAMAVVGGIAMEGGKGHMIGVLFGVIILGVINNILTIVGMNVYLVNAVKGAIIIGAVLLQHKKKD</sequence>